<sequence>MIGKKRSLNFQKEKKEYNDETLENNFYIEGDYINYDA</sequence>
<organism evidence="1">
    <name type="scientific">viral metagenome</name>
    <dbReference type="NCBI Taxonomy" id="1070528"/>
    <lineage>
        <taxon>unclassified sequences</taxon>
        <taxon>metagenomes</taxon>
        <taxon>organismal metagenomes</taxon>
    </lineage>
</organism>
<evidence type="ECO:0000313" key="1">
    <source>
        <dbReference type="EMBL" id="QHT87719.1"/>
    </source>
</evidence>
<dbReference type="EMBL" id="MN740100">
    <property type="protein sequence ID" value="QHT87719.1"/>
    <property type="molecule type" value="Genomic_DNA"/>
</dbReference>
<proteinExistence type="predicted"/>
<dbReference type="AlphaFoldDB" id="A0A6C0I4J7"/>
<protein>
    <submittedName>
        <fullName evidence="1">Uncharacterized protein</fullName>
    </submittedName>
</protein>
<reference evidence="1" key="1">
    <citation type="journal article" date="2020" name="Nature">
        <title>Giant virus diversity and host interactions through global metagenomics.</title>
        <authorList>
            <person name="Schulz F."/>
            <person name="Roux S."/>
            <person name="Paez-Espino D."/>
            <person name="Jungbluth S."/>
            <person name="Walsh D.A."/>
            <person name="Denef V.J."/>
            <person name="McMahon K.D."/>
            <person name="Konstantinidis K.T."/>
            <person name="Eloe-Fadrosh E.A."/>
            <person name="Kyrpides N.C."/>
            <person name="Woyke T."/>
        </authorList>
    </citation>
    <scope>NUCLEOTIDE SEQUENCE</scope>
    <source>
        <strain evidence="1">GVMAG-M-3300023184-190</strain>
    </source>
</reference>
<accession>A0A6C0I4J7</accession>
<name>A0A6C0I4J7_9ZZZZ</name>